<gene>
    <name evidence="2" type="ORF">PAHAL_2G091900</name>
</gene>
<name>A0A2T8KNL9_9POAL</name>
<accession>A0A2T8KNL9</accession>
<proteinExistence type="predicted"/>
<protein>
    <submittedName>
        <fullName evidence="2">Uncharacterized protein</fullName>
    </submittedName>
</protein>
<evidence type="ECO:0000256" key="1">
    <source>
        <dbReference type="SAM" id="MobiDB-lite"/>
    </source>
</evidence>
<evidence type="ECO:0000313" key="2">
    <source>
        <dbReference type="EMBL" id="PVH63719.1"/>
    </source>
</evidence>
<organism evidence="2">
    <name type="scientific">Panicum hallii</name>
    <dbReference type="NCBI Taxonomy" id="206008"/>
    <lineage>
        <taxon>Eukaryota</taxon>
        <taxon>Viridiplantae</taxon>
        <taxon>Streptophyta</taxon>
        <taxon>Embryophyta</taxon>
        <taxon>Tracheophyta</taxon>
        <taxon>Spermatophyta</taxon>
        <taxon>Magnoliopsida</taxon>
        <taxon>Liliopsida</taxon>
        <taxon>Poales</taxon>
        <taxon>Poaceae</taxon>
        <taxon>PACMAD clade</taxon>
        <taxon>Panicoideae</taxon>
        <taxon>Panicodae</taxon>
        <taxon>Paniceae</taxon>
        <taxon>Panicinae</taxon>
        <taxon>Panicum</taxon>
        <taxon>Panicum sect. Panicum</taxon>
    </lineage>
</organism>
<feature type="compositionally biased region" description="Basic and acidic residues" evidence="1">
    <location>
        <begin position="107"/>
        <end position="117"/>
    </location>
</feature>
<sequence length="148" mass="16619">MAEHVFFFATVFFFSFWSRELRFIVISLVITLLLRKKTCSGTVANDHGRRGQQAAAVASSSTSHWSGEAVQRNDSIVARAPDGHFRSTPHHQLPQATNNALPNQGYHHPDQVLRRQPADNGGHFDQGSRANIRGGVSRRRRPFMCFCC</sequence>
<reference evidence="2" key="1">
    <citation type="submission" date="2018-04" db="EMBL/GenBank/DDBJ databases">
        <title>WGS assembly of Panicum hallii.</title>
        <authorList>
            <person name="Lovell J."/>
            <person name="Jenkins J."/>
            <person name="Lowry D."/>
            <person name="Mamidi S."/>
            <person name="Sreedasyam A."/>
            <person name="Weng X."/>
            <person name="Barry K."/>
            <person name="Bonette J."/>
            <person name="Campitelli B."/>
            <person name="Daum C."/>
            <person name="Gordon S."/>
            <person name="Gould B."/>
            <person name="Lipzen A."/>
            <person name="Macqueen A."/>
            <person name="Palacio-Mejia J."/>
            <person name="Plott C."/>
            <person name="Shakirov E."/>
            <person name="Shu S."/>
            <person name="Yoshinaga Y."/>
            <person name="Zane M."/>
            <person name="Rokhsar D."/>
            <person name="Grimwood J."/>
            <person name="Schmutz J."/>
            <person name="Juenger T."/>
        </authorList>
    </citation>
    <scope>NUCLEOTIDE SEQUENCE [LARGE SCALE GENOMIC DNA]</scope>
    <source>
        <strain evidence="2">FIL2</strain>
    </source>
</reference>
<dbReference type="AlphaFoldDB" id="A0A2T8KNL9"/>
<dbReference type="Proteomes" id="UP000243499">
    <property type="component" value="Chromosome 2"/>
</dbReference>
<dbReference type="Gramene" id="PVH63719">
    <property type="protein sequence ID" value="PVH63719"/>
    <property type="gene ID" value="PAHAL_2G091900"/>
</dbReference>
<dbReference type="EMBL" id="CM008047">
    <property type="protein sequence ID" value="PVH63719.1"/>
    <property type="molecule type" value="Genomic_DNA"/>
</dbReference>
<feature type="region of interest" description="Disordered" evidence="1">
    <location>
        <begin position="87"/>
        <end position="135"/>
    </location>
</feature>